<dbReference type="AlphaFoldDB" id="A0A9P3QSM7"/>
<dbReference type="EMBL" id="RCRQ01000001">
    <property type="protein sequence ID" value="MCO37097.1"/>
    <property type="molecule type" value="Genomic_DNA"/>
</dbReference>
<protein>
    <submittedName>
        <fullName evidence="1">Uncharacterized protein</fullName>
    </submittedName>
</protein>
<dbReference type="RefSeq" id="WP_061112782.1">
    <property type="nucleotide sequence ID" value="NZ_BAAFVE010000012.1"/>
</dbReference>
<organism evidence="1 4">
    <name type="scientific">Listeria monocytogenes</name>
    <dbReference type="NCBI Taxonomy" id="1639"/>
    <lineage>
        <taxon>Bacteria</taxon>
        <taxon>Bacillati</taxon>
        <taxon>Bacillota</taxon>
        <taxon>Bacilli</taxon>
        <taxon>Bacillales</taxon>
        <taxon>Listeriaceae</taxon>
        <taxon>Listeria</taxon>
    </lineage>
</organism>
<evidence type="ECO:0000313" key="2">
    <source>
        <dbReference type="EMBL" id="MCO37097.1"/>
    </source>
</evidence>
<reference evidence="2 3" key="2">
    <citation type="submission" date="2018-07" db="EMBL/GenBank/DDBJ databases">
        <authorList>
            <consortium name="GenomeTrakr: Next Generation Sequencing Network for Food Pathogen Tracability"/>
        </authorList>
    </citation>
    <scope>NUCLEOTIDE SEQUENCE [LARGE SCALE GENOMIC DNA]</scope>
    <source>
        <strain evidence="2 3">FDA00013213</strain>
    </source>
</reference>
<dbReference type="EMBL" id="DAAHUJ010000002">
    <property type="protein sequence ID" value="HAB7363413.1"/>
    <property type="molecule type" value="Genomic_DNA"/>
</dbReference>
<accession>A0A9P3QSM7</accession>
<evidence type="ECO:0000313" key="1">
    <source>
        <dbReference type="EMBL" id="HAB7363413.1"/>
    </source>
</evidence>
<evidence type="ECO:0000313" key="3">
    <source>
        <dbReference type="Proteomes" id="UP000269407"/>
    </source>
</evidence>
<reference evidence="1 4" key="1">
    <citation type="journal article" date="2018" name="Genome Biol.">
        <title>SKESA: strategic k-mer extension for scrupulous assemblies.</title>
        <authorList>
            <person name="Souvorov A."/>
            <person name="Agarwala R."/>
            <person name="Lipman D.J."/>
        </authorList>
    </citation>
    <scope>NUCLEOTIDE SEQUENCE [LARGE SCALE GENOMIC DNA]</scope>
    <source>
        <strain evidence="1 4">CFIAFB20160079</strain>
    </source>
</reference>
<gene>
    <name evidence="2" type="ORF">DOV25_01320</name>
    <name evidence="1" type="ORF">GYO01_04765</name>
</gene>
<proteinExistence type="predicted"/>
<name>A0A9P3QSM7_LISMN</name>
<comment type="caution">
    <text evidence="1">The sequence shown here is derived from an EMBL/GenBank/DDBJ whole genome shotgun (WGS) entry which is preliminary data.</text>
</comment>
<evidence type="ECO:0000313" key="4">
    <source>
        <dbReference type="Proteomes" id="UP000845014"/>
    </source>
</evidence>
<dbReference type="Proteomes" id="UP000269407">
    <property type="component" value="Unassembled WGS sequence"/>
</dbReference>
<dbReference type="Proteomes" id="UP000845014">
    <property type="component" value="Unassembled WGS sequence"/>
</dbReference>
<sequence>MTKLVYNHDKFFVFTDTPITKCFLDNQFLHIECEFVYCFLNNSGKLAVYSSEGHPKVVIQLKKIINWTNWENQENYTNEFKQHISSLIGTEFLEFSYKDNVGKIIYVSGEIEFEFIDFQMIVSPENLYFYRDVTKEEIQQFLPFELPKIQLPVSFH</sequence>
<reference evidence="1" key="3">
    <citation type="submission" date="2020-01" db="EMBL/GenBank/DDBJ databases">
        <authorList>
            <consortium name="NCBI Pathogen Detection Project"/>
        </authorList>
    </citation>
    <scope>NUCLEOTIDE SEQUENCE</scope>
    <source>
        <strain evidence="1">CFIAFB20160079</strain>
    </source>
</reference>